<dbReference type="Proteomes" id="UP000887013">
    <property type="component" value="Unassembled WGS sequence"/>
</dbReference>
<name>A0A8X6K918_NEPPI</name>
<evidence type="ECO:0000313" key="2">
    <source>
        <dbReference type="Proteomes" id="UP000887013"/>
    </source>
</evidence>
<comment type="caution">
    <text evidence="1">The sequence shown here is derived from an EMBL/GenBank/DDBJ whole genome shotgun (WGS) entry which is preliminary data.</text>
</comment>
<gene>
    <name evidence="1" type="ORF">NPIL_439061</name>
</gene>
<dbReference type="EMBL" id="BMAW01087938">
    <property type="protein sequence ID" value="GFS32317.1"/>
    <property type="molecule type" value="Genomic_DNA"/>
</dbReference>
<evidence type="ECO:0000313" key="1">
    <source>
        <dbReference type="EMBL" id="GFS32317.1"/>
    </source>
</evidence>
<keyword evidence="2" id="KW-1185">Reference proteome</keyword>
<accession>A0A8X6K918</accession>
<proteinExistence type="predicted"/>
<protein>
    <submittedName>
        <fullName evidence="1">Uncharacterized protein</fullName>
    </submittedName>
</protein>
<feature type="non-terminal residue" evidence="1">
    <location>
        <position position="1"/>
    </location>
</feature>
<organism evidence="1 2">
    <name type="scientific">Nephila pilipes</name>
    <name type="common">Giant wood spider</name>
    <name type="synonym">Nephila maculata</name>
    <dbReference type="NCBI Taxonomy" id="299642"/>
    <lineage>
        <taxon>Eukaryota</taxon>
        <taxon>Metazoa</taxon>
        <taxon>Ecdysozoa</taxon>
        <taxon>Arthropoda</taxon>
        <taxon>Chelicerata</taxon>
        <taxon>Arachnida</taxon>
        <taxon>Araneae</taxon>
        <taxon>Araneomorphae</taxon>
        <taxon>Entelegynae</taxon>
        <taxon>Araneoidea</taxon>
        <taxon>Nephilidae</taxon>
        <taxon>Nephila</taxon>
    </lineage>
</organism>
<sequence>IWNSDDEVIVGASINIFSSDELSADVSEHSEERYSMIVLVSAVIRPHIFSISVMR</sequence>
<reference evidence="1" key="1">
    <citation type="submission" date="2020-08" db="EMBL/GenBank/DDBJ databases">
        <title>Multicomponent nature underlies the extraordinary mechanical properties of spider dragline silk.</title>
        <authorList>
            <person name="Kono N."/>
            <person name="Nakamura H."/>
            <person name="Mori M."/>
            <person name="Yoshida Y."/>
            <person name="Ohtoshi R."/>
            <person name="Malay A.D."/>
            <person name="Moran D.A.P."/>
            <person name="Tomita M."/>
            <person name="Numata K."/>
            <person name="Arakawa K."/>
        </authorList>
    </citation>
    <scope>NUCLEOTIDE SEQUENCE</scope>
</reference>
<dbReference type="AlphaFoldDB" id="A0A8X6K918"/>